<accession>A0A4U5NXT0</accession>
<reference evidence="2 3" key="1">
    <citation type="journal article" date="2015" name="Genome Biol.">
        <title>Comparative genomics of Steinernema reveals deeply conserved gene regulatory networks.</title>
        <authorList>
            <person name="Dillman A.R."/>
            <person name="Macchietto M."/>
            <person name="Porter C.F."/>
            <person name="Rogers A."/>
            <person name="Williams B."/>
            <person name="Antoshechkin I."/>
            <person name="Lee M.M."/>
            <person name="Goodwin Z."/>
            <person name="Lu X."/>
            <person name="Lewis E.E."/>
            <person name="Goodrich-Blair H."/>
            <person name="Stock S.P."/>
            <person name="Adams B.J."/>
            <person name="Sternberg P.W."/>
            <person name="Mortazavi A."/>
        </authorList>
    </citation>
    <scope>NUCLEOTIDE SEQUENCE [LARGE SCALE GENOMIC DNA]</scope>
    <source>
        <strain evidence="2 3">ALL</strain>
    </source>
</reference>
<protein>
    <recommendedName>
        <fullName evidence="4">Apple domain-containing protein</fullName>
    </recommendedName>
</protein>
<dbReference type="Proteomes" id="UP000298663">
    <property type="component" value="Unassembled WGS sequence"/>
</dbReference>
<keyword evidence="1" id="KW-0732">Signal</keyword>
<feature type="signal peptide" evidence="1">
    <location>
        <begin position="1"/>
        <end position="23"/>
    </location>
</feature>
<evidence type="ECO:0000313" key="2">
    <source>
        <dbReference type="EMBL" id="TKR88417.1"/>
    </source>
</evidence>
<keyword evidence="3" id="KW-1185">Reference proteome</keyword>
<dbReference type="AlphaFoldDB" id="A0A4U5NXT0"/>
<evidence type="ECO:0008006" key="4">
    <source>
        <dbReference type="Google" id="ProtNLM"/>
    </source>
</evidence>
<gene>
    <name evidence="2" type="ORF">L596_012670</name>
</gene>
<evidence type="ECO:0000256" key="1">
    <source>
        <dbReference type="SAM" id="SignalP"/>
    </source>
</evidence>
<name>A0A4U5NXT0_STECR</name>
<organism evidence="2 3">
    <name type="scientific">Steinernema carpocapsae</name>
    <name type="common">Entomopathogenic nematode</name>
    <dbReference type="NCBI Taxonomy" id="34508"/>
    <lineage>
        <taxon>Eukaryota</taxon>
        <taxon>Metazoa</taxon>
        <taxon>Ecdysozoa</taxon>
        <taxon>Nematoda</taxon>
        <taxon>Chromadorea</taxon>
        <taxon>Rhabditida</taxon>
        <taxon>Tylenchina</taxon>
        <taxon>Panagrolaimomorpha</taxon>
        <taxon>Strongyloidoidea</taxon>
        <taxon>Steinernematidae</taxon>
        <taxon>Steinernema</taxon>
    </lineage>
</organism>
<feature type="chain" id="PRO_5020489344" description="Apple domain-containing protein" evidence="1">
    <location>
        <begin position="24"/>
        <end position="144"/>
    </location>
</feature>
<evidence type="ECO:0000313" key="3">
    <source>
        <dbReference type="Proteomes" id="UP000298663"/>
    </source>
</evidence>
<proteinExistence type="predicted"/>
<comment type="caution">
    <text evidence="2">The sequence shown here is derived from an EMBL/GenBank/DDBJ whole genome shotgun (WGS) entry which is preliminary data.</text>
</comment>
<dbReference type="EMBL" id="AZBU02000003">
    <property type="protein sequence ID" value="TKR88417.1"/>
    <property type="molecule type" value="Genomic_DNA"/>
</dbReference>
<sequence>MFYHHVVGLIFFCFLNAENAAKAHKSVKAAFVESNTVKITLKDSKVKSTQNSKEECIAFCMATKSCNGGVYLYDNRECHSMMYMRVHEDDVLKYRNVTTFALLDNDEVEMLADAKKDNCPMTAEDIFTKRSTKRVHWAKLPMDN</sequence>
<reference evidence="2 3" key="2">
    <citation type="journal article" date="2019" name="G3 (Bethesda)">
        <title>Hybrid Assembly of the Genome of the Entomopathogenic Nematode Steinernema carpocapsae Identifies the X-Chromosome.</title>
        <authorList>
            <person name="Serra L."/>
            <person name="Macchietto M."/>
            <person name="Macias-Munoz A."/>
            <person name="McGill C.J."/>
            <person name="Rodriguez I.M."/>
            <person name="Rodriguez B."/>
            <person name="Murad R."/>
            <person name="Mortazavi A."/>
        </authorList>
    </citation>
    <scope>NUCLEOTIDE SEQUENCE [LARGE SCALE GENOMIC DNA]</scope>
    <source>
        <strain evidence="2 3">ALL</strain>
    </source>
</reference>